<feature type="transmembrane region" description="Helical" evidence="1">
    <location>
        <begin position="23"/>
        <end position="42"/>
    </location>
</feature>
<dbReference type="RefSeq" id="WP_263001700.1">
    <property type="nucleotide sequence ID" value="NZ_JAOTEM010000001.1"/>
</dbReference>
<comment type="caution">
    <text evidence="2">The sequence shown here is derived from an EMBL/GenBank/DDBJ whole genome shotgun (WGS) entry which is preliminary data.</text>
</comment>
<name>A0ABT2W1Y9_9FLAO</name>
<keyword evidence="1" id="KW-0812">Transmembrane</keyword>
<evidence type="ECO:0000313" key="2">
    <source>
        <dbReference type="EMBL" id="MCU7616246.1"/>
    </source>
</evidence>
<sequence>MVQTIGYAALTLNLISMSMKNILYLRVCSLTANAIYIVYGILMNAPPVFIGCSIGVLLHSYYIYKIMRSTQQKREQTFNNQNVT</sequence>
<evidence type="ECO:0000256" key="1">
    <source>
        <dbReference type="SAM" id="Phobius"/>
    </source>
</evidence>
<reference evidence="3" key="1">
    <citation type="submission" date="2023-07" db="EMBL/GenBank/DDBJ databases">
        <title>Chryseobacterium sp. strain PBS4-4 Genome sequencing and assembly.</title>
        <authorList>
            <person name="Jung Y."/>
        </authorList>
    </citation>
    <scope>NUCLEOTIDE SEQUENCE [LARGE SCALE GENOMIC DNA]</scope>
    <source>
        <strain evidence="3">PBS4-4</strain>
    </source>
</reference>
<keyword evidence="1" id="KW-0472">Membrane</keyword>
<keyword evidence="3" id="KW-1185">Reference proteome</keyword>
<evidence type="ECO:0000313" key="3">
    <source>
        <dbReference type="Proteomes" id="UP001208649"/>
    </source>
</evidence>
<protein>
    <recommendedName>
        <fullName evidence="4">Uroporphyrinogen decarboxylase</fullName>
    </recommendedName>
</protein>
<feature type="transmembrane region" description="Helical" evidence="1">
    <location>
        <begin position="48"/>
        <end position="64"/>
    </location>
</feature>
<dbReference type="EMBL" id="JAOTEM010000001">
    <property type="protein sequence ID" value="MCU7616246.1"/>
    <property type="molecule type" value="Genomic_DNA"/>
</dbReference>
<keyword evidence="1" id="KW-1133">Transmembrane helix</keyword>
<accession>A0ABT2W1Y9</accession>
<proteinExistence type="predicted"/>
<gene>
    <name evidence="2" type="ORF">NZ698_03485</name>
</gene>
<organism evidence="2 3">
    <name type="scientific">Chryseobacterium edaphi</name>
    <dbReference type="NCBI Taxonomy" id="2976532"/>
    <lineage>
        <taxon>Bacteria</taxon>
        <taxon>Pseudomonadati</taxon>
        <taxon>Bacteroidota</taxon>
        <taxon>Flavobacteriia</taxon>
        <taxon>Flavobacteriales</taxon>
        <taxon>Weeksellaceae</taxon>
        <taxon>Chryseobacterium group</taxon>
        <taxon>Chryseobacterium</taxon>
    </lineage>
</organism>
<evidence type="ECO:0008006" key="4">
    <source>
        <dbReference type="Google" id="ProtNLM"/>
    </source>
</evidence>
<dbReference type="Proteomes" id="UP001208649">
    <property type="component" value="Unassembled WGS sequence"/>
</dbReference>